<sequence length="134" mass="15409">MSQRGFRTAKRRYHYLFWPLMGVYTVLVFATSFLVDTNTAPTWLKITSALAVTLPLFGVLYAMRRQTEETDEYTRMRQLQAMRDGGLITAACAFLVGFLQIFEVLDVISVFWFGPLFFITYGLSFCTQNFGKVV</sequence>
<evidence type="ECO:0000313" key="2">
    <source>
        <dbReference type="Proteomes" id="UP000249123"/>
    </source>
</evidence>
<accession>A0A062TXZ6</accession>
<dbReference type="EMBL" id="AWFB01000002">
    <property type="protein sequence ID" value="RAN35819.1"/>
    <property type="molecule type" value="Genomic_DNA"/>
</dbReference>
<keyword evidence="2" id="KW-1185">Reference proteome</keyword>
<proteinExistence type="predicted"/>
<organism evidence="1 2">
    <name type="scientific">Hyphomonas pacifica</name>
    <dbReference type="NCBI Taxonomy" id="1280941"/>
    <lineage>
        <taxon>Bacteria</taxon>
        <taxon>Pseudomonadati</taxon>
        <taxon>Pseudomonadota</taxon>
        <taxon>Alphaproteobacteria</taxon>
        <taxon>Hyphomonadales</taxon>
        <taxon>Hyphomonadaceae</taxon>
        <taxon>Hyphomonas</taxon>
    </lineage>
</organism>
<protein>
    <recommendedName>
        <fullName evidence="3">MFS transporter</fullName>
    </recommendedName>
</protein>
<evidence type="ECO:0008006" key="3">
    <source>
        <dbReference type="Google" id="ProtNLM"/>
    </source>
</evidence>
<dbReference type="RefSeq" id="WP_051595111.1">
    <property type="nucleotide sequence ID" value="NZ_AWFA01000078.1"/>
</dbReference>
<dbReference type="AlphaFoldDB" id="A0A062TXZ6"/>
<evidence type="ECO:0000313" key="1">
    <source>
        <dbReference type="EMBL" id="RAN35819.1"/>
    </source>
</evidence>
<dbReference type="STRING" id="1280941.HY2_05925"/>
<gene>
    <name evidence="1" type="ORF">HY3_06900</name>
</gene>
<dbReference type="OrthoDB" id="7629687at2"/>
<dbReference type="Proteomes" id="UP000249123">
    <property type="component" value="Unassembled WGS sequence"/>
</dbReference>
<dbReference type="eggNOG" id="ENOG5032XVS">
    <property type="taxonomic scope" value="Bacteria"/>
</dbReference>
<accession>A0A328JZL3</accession>
<comment type="caution">
    <text evidence="1">The sequence shown here is derived from an EMBL/GenBank/DDBJ whole genome shotgun (WGS) entry which is preliminary data.</text>
</comment>
<reference evidence="1 2" key="1">
    <citation type="submission" date="2013-04" db="EMBL/GenBank/DDBJ databases">
        <title>Hyphomonas sp. T24B3 Genome Sequencing.</title>
        <authorList>
            <person name="Lai Q."/>
            <person name="Shao Z."/>
        </authorList>
    </citation>
    <scope>NUCLEOTIDE SEQUENCE [LARGE SCALE GENOMIC DNA]</scope>
    <source>
        <strain evidence="1 2">T24B3</strain>
    </source>
</reference>
<name>A0A062TXZ6_9PROT</name>